<keyword evidence="3" id="KW-1185">Reference proteome</keyword>
<dbReference type="Gene3D" id="2.60.120.260">
    <property type="entry name" value="Galactose-binding domain-like"/>
    <property type="match status" value="1"/>
</dbReference>
<dbReference type="InterPro" id="IPR011050">
    <property type="entry name" value="Pectin_lyase_fold/virulence"/>
</dbReference>
<dbReference type="Proteomes" id="UP000002630">
    <property type="component" value="Linkage Group LG11"/>
</dbReference>
<evidence type="ECO:0000256" key="1">
    <source>
        <dbReference type="SAM" id="MobiDB-lite"/>
    </source>
</evidence>
<dbReference type="EMBL" id="FN648431">
    <property type="protein sequence ID" value="CBJ48548.1"/>
    <property type="molecule type" value="Genomic_DNA"/>
</dbReference>
<dbReference type="SUPFAM" id="SSF51126">
    <property type="entry name" value="Pectin lyase-like"/>
    <property type="match status" value="1"/>
</dbReference>
<reference evidence="2 3" key="1">
    <citation type="journal article" date="2010" name="Nature">
        <title>The Ectocarpus genome and the independent evolution of multicellularity in brown algae.</title>
        <authorList>
            <person name="Cock J.M."/>
            <person name="Sterck L."/>
            <person name="Rouze P."/>
            <person name="Scornet D."/>
            <person name="Allen A.E."/>
            <person name="Amoutzias G."/>
            <person name="Anthouard V."/>
            <person name="Artiguenave F."/>
            <person name="Aury J.M."/>
            <person name="Badger J.H."/>
            <person name="Beszteri B."/>
            <person name="Billiau K."/>
            <person name="Bonnet E."/>
            <person name="Bothwell J.H."/>
            <person name="Bowler C."/>
            <person name="Boyen C."/>
            <person name="Brownlee C."/>
            <person name="Carrano C.J."/>
            <person name="Charrier B."/>
            <person name="Cho G.Y."/>
            <person name="Coelho S.M."/>
            <person name="Collen J."/>
            <person name="Corre E."/>
            <person name="Da Silva C."/>
            <person name="Delage L."/>
            <person name="Delaroque N."/>
            <person name="Dittami S.M."/>
            <person name="Doulbeau S."/>
            <person name="Elias M."/>
            <person name="Farnham G."/>
            <person name="Gachon C.M."/>
            <person name="Gschloessl B."/>
            <person name="Heesch S."/>
            <person name="Jabbari K."/>
            <person name="Jubin C."/>
            <person name="Kawai H."/>
            <person name="Kimura K."/>
            <person name="Kloareg B."/>
            <person name="Kupper F.C."/>
            <person name="Lang D."/>
            <person name="Le Bail A."/>
            <person name="Leblanc C."/>
            <person name="Lerouge P."/>
            <person name="Lohr M."/>
            <person name="Lopez P.J."/>
            <person name="Martens C."/>
            <person name="Maumus F."/>
            <person name="Michel G."/>
            <person name="Miranda-Saavedra D."/>
            <person name="Morales J."/>
            <person name="Moreau H."/>
            <person name="Motomura T."/>
            <person name="Nagasato C."/>
            <person name="Napoli C.A."/>
            <person name="Nelson D.R."/>
            <person name="Nyvall-Collen P."/>
            <person name="Peters A.F."/>
            <person name="Pommier C."/>
            <person name="Potin P."/>
            <person name="Poulain J."/>
            <person name="Quesneville H."/>
            <person name="Read B."/>
            <person name="Rensing S.A."/>
            <person name="Ritter A."/>
            <person name="Rousvoal S."/>
            <person name="Samanta M."/>
            <person name="Samson G."/>
            <person name="Schroeder D.C."/>
            <person name="Segurens B."/>
            <person name="Strittmatter M."/>
            <person name="Tonon T."/>
            <person name="Tregear J.W."/>
            <person name="Valentin K."/>
            <person name="von Dassow P."/>
            <person name="Yamagishi T."/>
            <person name="Van de Peer Y."/>
            <person name="Wincker P."/>
        </authorList>
    </citation>
    <scope>NUCLEOTIDE SEQUENCE [LARGE SCALE GENOMIC DNA]</scope>
    <source>
        <strain evidence="3">Ec32 / CCAP1310/4</strain>
    </source>
</reference>
<dbReference type="InParanoid" id="D7FTH0"/>
<protein>
    <recommendedName>
        <fullName evidence="4">F5/8 type C domain-containing protein</fullName>
    </recommendedName>
</protein>
<dbReference type="AlphaFoldDB" id="D7FTH0"/>
<dbReference type="InterPro" id="IPR012334">
    <property type="entry name" value="Pectin_lyas_fold"/>
</dbReference>
<dbReference type="OrthoDB" id="10310003at2759"/>
<sequence>MVLPACPGRCRLAMFKGDERTRTLEINIDNLPYTVWTSSGTTTGFETIEVDTMGRWIEIVGVLEDSEWLSIMEVEILVDDGVTDTDDVVDTTEVEAGSLGTVTATSALFDPSLGDSNGCDPAGCTAELTRDGDVSDESRWSCAPSLGGTCSISYDLGAVYDLSELRLALYNGATRVRTVDVTVDGSLATTWTSSGTTDGFESIDLSGYSGQDITVTGVLDNSEWLSIKETEIMVLSDGVVSPPSPSTTTPAPVFAPVATPNPTVATPEQLFSAKEIGTQDTTVTTTADLFDPDLAVDNGCDPAGCTGALTRDGDMTDTSRWACAPSLGGVCSISYDLGREFGLDELRVALYNGDIRVRTIDVFVDGALVTTWTSSGTTDGFESIALPDTASGTVIELQGVLDDSEWLSIIETEIMVWPQNVVTPPPAPAATVPPATAPVQPVTPPSPTPAGDLQPVGLTPLAIGDESPLDRYATKDGDFTTSWTCTGDPTEPNDEGITNYQCELLFGLVYFRHVKQVKIALADGAERSVDMRLAGRFASSIAEEFVTSSGTTDGFETYDFDYKASSIRIAAVFSSPGESISISEVEIVEEVVEGEALIDGFSTPYDNGDGLWNEPTTDGFEWSSDSDEAIDRSLTLFLAGYYTVTELQLMFPEGDTYKFDLTLFNKLDGTGEAYTTITGLESTDTAGFQSFDLTGFADQYVTSIGIEMKGTGSGAPGFAMLDALVLGTKIDNPTDTFHVGSTFIEYWSGDGYPDFVGSGSGDQNAINGAICAVKKGTYDGVNCVDMDDTATGTVDLSFGAYYVDGNVFMQSGVLLLGAFGDDDPNTTDFVLEEGAEGNTDIDAIVVMDGIKDAWMEDVWIQGNYDPETDGIPAVSGLGSACLSVVSSQNITCEGVDIRYCSGDALVVRNSALVNIDAGRYDEEYIPWTIGLSGGTGLIVDTSDSVWVRRTTFYENAVAGLHIMGSNNFTFEATIDSEEGSEGEGNVGSVDGQQPIEVIVETSSLVKFQDMRVQSVNDPVMTITESTTVSFTNGGYSNVPSGTCTIQIDDPSTVTIDADEDELVLEGTCYVKV</sequence>
<gene>
    <name evidence="2" type="ORF">Esi_0025_0108</name>
</gene>
<dbReference type="EMBL" id="FN649736">
    <property type="protein sequence ID" value="CBJ48548.1"/>
    <property type="molecule type" value="Genomic_DNA"/>
</dbReference>
<dbReference type="Gene3D" id="2.160.20.10">
    <property type="entry name" value="Single-stranded right-handed beta-helix, Pectin lyase-like"/>
    <property type="match status" value="1"/>
</dbReference>
<proteinExistence type="predicted"/>
<feature type="region of interest" description="Disordered" evidence="1">
    <location>
        <begin position="427"/>
        <end position="453"/>
    </location>
</feature>
<name>D7FTH0_ECTSI</name>
<evidence type="ECO:0000313" key="2">
    <source>
        <dbReference type="EMBL" id="CBJ48548.1"/>
    </source>
</evidence>
<accession>D7FTH0</accession>
<organism evidence="2 3">
    <name type="scientific">Ectocarpus siliculosus</name>
    <name type="common">Brown alga</name>
    <name type="synonym">Conferva siliculosa</name>
    <dbReference type="NCBI Taxonomy" id="2880"/>
    <lineage>
        <taxon>Eukaryota</taxon>
        <taxon>Sar</taxon>
        <taxon>Stramenopiles</taxon>
        <taxon>Ochrophyta</taxon>
        <taxon>PX clade</taxon>
        <taxon>Phaeophyceae</taxon>
        <taxon>Ectocarpales</taxon>
        <taxon>Ectocarpaceae</taxon>
        <taxon>Ectocarpus</taxon>
    </lineage>
</organism>
<evidence type="ECO:0008006" key="4">
    <source>
        <dbReference type="Google" id="ProtNLM"/>
    </source>
</evidence>
<feature type="compositionally biased region" description="Low complexity" evidence="1">
    <location>
        <begin position="429"/>
        <end position="440"/>
    </location>
</feature>
<evidence type="ECO:0000313" key="3">
    <source>
        <dbReference type="Proteomes" id="UP000002630"/>
    </source>
</evidence>